<evidence type="ECO:0000256" key="2">
    <source>
        <dbReference type="ARBA" id="ARBA00022741"/>
    </source>
</evidence>
<protein>
    <recommendedName>
        <fullName evidence="6">Histidine kinase domain-containing protein</fullName>
    </recommendedName>
</protein>
<dbReference type="Proteomes" id="UP000179524">
    <property type="component" value="Unassembled WGS sequence"/>
</dbReference>
<evidence type="ECO:0000256" key="1">
    <source>
        <dbReference type="ARBA" id="ARBA00022679"/>
    </source>
</evidence>
<proteinExistence type="predicted"/>
<name>A0A1S2LXE5_9BACI</name>
<keyword evidence="8" id="KW-1185">Reference proteome</keyword>
<dbReference type="PANTHER" id="PTHR24421:SF60">
    <property type="entry name" value="SENSOR HISTIDINE KINASE COMP"/>
    <property type="match status" value="1"/>
</dbReference>
<evidence type="ECO:0000313" key="8">
    <source>
        <dbReference type="Proteomes" id="UP000179524"/>
    </source>
</evidence>
<dbReference type="GO" id="GO:0016301">
    <property type="term" value="F:kinase activity"/>
    <property type="evidence" value="ECO:0007669"/>
    <property type="project" value="UniProtKB-KW"/>
</dbReference>
<accession>A0A1S2LXE5</accession>
<keyword evidence="4" id="KW-0067">ATP-binding</keyword>
<dbReference type="Gene3D" id="3.30.565.10">
    <property type="entry name" value="Histidine kinase-like ATPase, C-terminal domain"/>
    <property type="match status" value="1"/>
</dbReference>
<gene>
    <name evidence="7" type="ORF">BKP37_01210</name>
</gene>
<keyword evidence="5" id="KW-0902">Two-component regulatory system</keyword>
<dbReference type="SUPFAM" id="SSF55874">
    <property type="entry name" value="ATPase domain of HSP90 chaperone/DNA topoisomerase II/histidine kinase"/>
    <property type="match status" value="1"/>
</dbReference>
<dbReference type="GO" id="GO:0005524">
    <property type="term" value="F:ATP binding"/>
    <property type="evidence" value="ECO:0007669"/>
    <property type="project" value="UniProtKB-KW"/>
</dbReference>
<dbReference type="GO" id="GO:0000160">
    <property type="term" value="P:phosphorelay signal transduction system"/>
    <property type="evidence" value="ECO:0007669"/>
    <property type="project" value="UniProtKB-KW"/>
</dbReference>
<dbReference type="AlphaFoldDB" id="A0A1S2LXE5"/>
<evidence type="ECO:0000256" key="4">
    <source>
        <dbReference type="ARBA" id="ARBA00022840"/>
    </source>
</evidence>
<dbReference type="InterPro" id="IPR050482">
    <property type="entry name" value="Sensor_HK_TwoCompSys"/>
</dbReference>
<keyword evidence="2" id="KW-0547">Nucleotide-binding</keyword>
<dbReference type="Pfam" id="PF02518">
    <property type="entry name" value="HATPase_c"/>
    <property type="match status" value="1"/>
</dbReference>
<dbReference type="PANTHER" id="PTHR24421">
    <property type="entry name" value="NITRATE/NITRITE SENSOR PROTEIN NARX-RELATED"/>
    <property type="match status" value="1"/>
</dbReference>
<evidence type="ECO:0000259" key="6">
    <source>
        <dbReference type="PROSITE" id="PS50109"/>
    </source>
</evidence>
<dbReference type="InterPro" id="IPR003594">
    <property type="entry name" value="HATPase_dom"/>
</dbReference>
<dbReference type="InterPro" id="IPR005467">
    <property type="entry name" value="His_kinase_dom"/>
</dbReference>
<evidence type="ECO:0000313" key="7">
    <source>
        <dbReference type="EMBL" id="OIJ17181.1"/>
    </source>
</evidence>
<dbReference type="CDD" id="cd16917">
    <property type="entry name" value="HATPase_UhpB-NarQ-NarX-like"/>
    <property type="match status" value="1"/>
</dbReference>
<keyword evidence="3" id="KW-0418">Kinase</keyword>
<keyword evidence="1" id="KW-0808">Transferase</keyword>
<sequence length="149" mass="16684">MFNMRETCQELAPPLLSEMGLEQALQDLVEKFKLRSNSKLNIKIVESPNPLLNNDYKLVIYRIVQELLNNANKHAKATEVTILIQINDKNLKLSYQDNGVGTDLSLISTDRKKIGLVGMAGRVHSVGGHMKFNSEPNKGMIVQAEIPLK</sequence>
<reference evidence="7 8" key="1">
    <citation type="submission" date="2016-10" db="EMBL/GenBank/DDBJ databases">
        <title>Draft genome sequences of four alkaliphilic bacteria belonging to the Anaerobacillus genus.</title>
        <authorList>
            <person name="Bassil N.M."/>
            <person name="Lloyd J.R."/>
        </authorList>
    </citation>
    <scope>NUCLEOTIDE SEQUENCE [LARGE SCALE GENOMIC DNA]</scope>
    <source>
        <strain evidence="7 8">DSM 18345</strain>
    </source>
</reference>
<dbReference type="PROSITE" id="PS50109">
    <property type="entry name" value="HIS_KIN"/>
    <property type="match status" value="1"/>
</dbReference>
<comment type="caution">
    <text evidence="7">The sequence shown here is derived from an EMBL/GenBank/DDBJ whole genome shotgun (WGS) entry which is preliminary data.</text>
</comment>
<dbReference type="OrthoDB" id="9781904at2"/>
<dbReference type="InterPro" id="IPR036890">
    <property type="entry name" value="HATPase_C_sf"/>
</dbReference>
<evidence type="ECO:0000256" key="5">
    <source>
        <dbReference type="ARBA" id="ARBA00023012"/>
    </source>
</evidence>
<feature type="domain" description="Histidine kinase" evidence="6">
    <location>
        <begin position="1"/>
        <end position="149"/>
    </location>
</feature>
<dbReference type="EMBL" id="MLQR01000001">
    <property type="protein sequence ID" value="OIJ17181.1"/>
    <property type="molecule type" value="Genomic_DNA"/>
</dbReference>
<evidence type="ECO:0000256" key="3">
    <source>
        <dbReference type="ARBA" id="ARBA00022777"/>
    </source>
</evidence>
<organism evidence="7 8">
    <name type="scientific">Anaerobacillus alkalilacustris</name>
    <dbReference type="NCBI Taxonomy" id="393763"/>
    <lineage>
        <taxon>Bacteria</taxon>
        <taxon>Bacillati</taxon>
        <taxon>Bacillota</taxon>
        <taxon>Bacilli</taxon>
        <taxon>Bacillales</taxon>
        <taxon>Bacillaceae</taxon>
        <taxon>Anaerobacillus</taxon>
    </lineage>
</organism>